<feature type="transmembrane region" description="Helical" evidence="4">
    <location>
        <begin position="12"/>
        <end position="31"/>
    </location>
</feature>
<organism evidence="5">
    <name type="scientific">Glycine soja</name>
    <name type="common">Wild soybean</name>
    <dbReference type="NCBI Taxonomy" id="3848"/>
    <lineage>
        <taxon>Eukaryota</taxon>
        <taxon>Viridiplantae</taxon>
        <taxon>Streptophyta</taxon>
        <taxon>Embryophyta</taxon>
        <taxon>Tracheophyta</taxon>
        <taxon>Spermatophyta</taxon>
        <taxon>Magnoliopsida</taxon>
        <taxon>eudicotyledons</taxon>
        <taxon>Gunneridae</taxon>
        <taxon>Pentapetalae</taxon>
        <taxon>rosids</taxon>
        <taxon>fabids</taxon>
        <taxon>Fabales</taxon>
        <taxon>Fabaceae</taxon>
        <taxon>Papilionoideae</taxon>
        <taxon>50 kb inversion clade</taxon>
        <taxon>NPAAA clade</taxon>
        <taxon>indigoferoid/millettioid clade</taxon>
        <taxon>Phaseoleae</taxon>
        <taxon>Glycine</taxon>
        <taxon>Glycine subgen. Soja</taxon>
    </lineage>
</organism>
<sequence length="194" mass="21691">VTSVIAEVKPAILMVLVQVPYAGVSILFKLVANDGMSLRVLMAYRYLFTSVFMIPLAYFVDRLERLNIGTSAGKAKVVGTVMGIGGAMMLTFYKNIEIHIWSTHVNLMPNIIKPHNVSPTKISGSFLAFGTCLSYSVWLVIQAKMSAKFPWHYKSAALMSVMACIQSITYALLMETNHRNRWRLGWNIRLLTAV</sequence>
<proteinExistence type="predicted"/>
<feature type="transmembrane region" description="Helical" evidence="4">
    <location>
        <begin position="72"/>
        <end position="93"/>
    </location>
</feature>
<dbReference type="InterPro" id="IPR030184">
    <property type="entry name" value="WAT1-related"/>
</dbReference>
<name>A0A0B2NP04_GLYSO</name>
<dbReference type="GO" id="GO:0022857">
    <property type="term" value="F:transmembrane transporter activity"/>
    <property type="evidence" value="ECO:0007669"/>
    <property type="project" value="InterPro"/>
</dbReference>
<evidence type="ECO:0000256" key="3">
    <source>
        <dbReference type="ARBA" id="ARBA00023136"/>
    </source>
</evidence>
<dbReference type="EMBL" id="KN672316">
    <property type="protein sequence ID" value="KHM98775.1"/>
    <property type="molecule type" value="Genomic_DNA"/>
</dbReference>
<evidence type="ECO:0000256" key="2">
    <source>
        <dbReference type="ARBA" id="ARBA00022989"/>
    </source>
</evidence>
<accession>A0A0B2NP04</accession>
<feature type="transmembrane region" description="Helical" evidence="4">
    <location>
        <begin position="122"/>
        <end position="141"/>
    </location>
</feature>
<keyword evidence="3 4" id="KW-0472">Membrane</keyword>
<protein>
    <submittedName>
        <fullName evidence="5">Auxin-induced protein 5NG4</fullName>
    </submittedName>
</protein>
<evidence type="ECO:0000256" key="4">
    <source>
        <dbReference type="SAM" id="Phobius"/>
    </source>
</evidence>
<feature type="transmembrane region" description="Helical" evidence="4">
    <location>
        <begin position="43"/>
        <end position="60"/>
    </location>
</feature>
<keyword evidence="1 4" id="KW-0812">Transmembrane</keyword>
<evidence type="ECO:0000256" key="1">
    <source>
        <dbReference type="ARBA" id="ARBA00022692"/>
    </source>
</evidence>
<keyword evidence="2 4" id="KW-1133">Transmembrane helix</keyword>
<dbReference type="AlphaFoldDB" id="A0A0B2NP04"/>
<gene>
    <name evidence="5" type="ORF">glysoja_030828</name>
</gene>
<reference evidence="5" key="1">
    <citation type="submission" date="2014-07" db="EMBL/GenBank/DDBJ databases">
        <title>Identification of a novel salt tolerance gene in wild soybean by whole-genome sequencing.</title>
        <authorList>
            <person name="Lam H.-M."/>
            <person name="Qi X."/>
            <person name="Li M.-W."/>
            <person name="Liu X."/>
            <person name="Xie M."/>
            <person name="Ni M."/>
            <person name="Xu X."/>
        </authorList>
    </citation>
    <scope>NUCLEOTIDE SEQUENCE [LARGE SCALE GENOMIC DNA]</scope>
    <source>
        <tissue evidence="5">Root</tissue>
    </source>
</reference>
<evidence type="ECO:0000313" key="5">
    <source>
        <dbReference type="EMBL" id="KHM98775.1"/>
    </source>
</evidence>
<dbReference type="GO" id="GO:0016020">
    <property type="term" value="C:membrane"/>
    <property type="evidence" value="ECO:0007669"/>
    <property type="project" value="InterPro"/>
</dbReference>
<dbReference type="PANTHER" id="PTHR31218">
    <property type="entry name" value="WAT1-RELATED PROTEIN"/>
    <property type="match status" value="1"/>
</dbReference>
<feature type="non-terminal residue" evidence="5">
    <location>
        <position position="1"/>
    </location>
</feature>
<dbReference type="Proteomes" id="UP000053555">
    <property type="component" value="Unassembled WGS sequence"/>
</dbReference>
<feature type="transmembrane region" description="Helical" evidence="4">
    <location>
        <begin position="153"/>
        <end position="173"/>
    </location>
</feature>